<evidence type="ECO:0000256" key="9">
    <source>
        <dbReference type="ARBA" id="ARBA00022919"/>
    </source>
</evidence>
<dbReference type="GO" id="GO:0006491">
    <property type="term" value="P:N-glycan processing"/>
    <property type="evidence" value="ECO:0007669"/>
    <property type="project" value="TreeGrafter"/>
</dbReference>
<dbReference type="GO" id="GO:0006665">
    <property type="term" value="P:sphingolipid metabolic process"/>
    <property type="evidence" value="ECO:0007669"/>
    <property type="project" value="UniProtKB-KW"/>
</dbReference>
<evidence type="ECO:0000256" key="6">
    <source>
        <dbReference type="ARBA" id="ARBA00022676"/>
    </source>
</evidence>
<evidence type="ECO:0000256" key="21">
    <source>
        <dbReference type="ARBA" id="ARBA00041984"/>
    </source>
</evidence>
<protein>
    <recommendedName>
        <fullName evidence="19">Alpha-N-acetylneuraminide alpha-2,8-sialyltransferase</fullName>
        <ecNumber evidence="18">2.4.3.8</ecNumber>
    </recommendedName>
    <alternativeName>
        <fullName evidence="21">Alpha-2,8-sialyltransferase 8A</fullName>
    </alternativeName>
    <alternativeName>
        <fullName evidence="20">Ganglioside GD3 synthase</fullName>
    </alternativeName>
    <alternativeName>
        <fullName evidence="22">Sialyltransferase 8A</fullName>
    </alternativeName>
    <alternativeName>
        <fullName evidence="23">Sialyltransferase St8Sia I</fullName>
    </alternativeName>
</protein>
<evidence type="ECO:0000256" key="19">
    <source>
        <dbReference type="ARBA" id="ARBA00041024"/>
    </source>
</evidence>
<evidence type="ECO:0000256" key="3">
    <source>
        <dbReference type="ARBA" id="ARBA00004922"/>
    </source>
</evidence>
<dbReference type="InterPro" id="IPR012163">
    <property type="entry name" value="Sialyl_trans"/>
</dbReference>
<reference evidence="33" key="1">
    <citation type="submission" date="2025-08" db="UniProtKB">
        <authorList>
            <consortium name="RefSeq"/>
        </authorList>
    </citation>
    <scope>IDENTIFICATION</scope>
</reference>
<dbReference type="AlphaFoldDB" id="A0A2Y9QPE6"/>
<evidence type="ECO:0000256" key="1">
    <source>
        <dbReference type="ARBA" id="ARBA00004323"/>
    </source>
</evidence>
<dbReference type="STRING" id="127582.A0A2Y9QPE6"/>
<comment type="subcellular location">
    <subcellularLocation>
        <location evidence="1">Golgi apparatus membrane</location>
        <topology evidence="1">Single-pass type II membrane protein</topology>
    </subcellularLocation>
</comment>
<evidence type="ECO:0000256" key="4">
    <source>
        <dbReference type="ARBA" id="ARBA00004991"/>
    </source>
</evidence>
<dbReference type="RefSeq" id="XP_023581229.1">
    <property type="nucleotide sequence ID" value="XM_023725461.1"/>
</dbReference>
<comment type="catalytic activity">
    <reaction evidence="27">
        <text>a ganglioside GM3 (d18:1(4E)) + CMP-N-acetyl-beta-neuraminate = a ganglioside GD3 (d18:1(4E)) + CMP + H(+)</text>
        <dbReference type="Rhea" id="RHEA:41760"/>
        <dbReference type="ChEBI" id="CHEBI:15378"/>
        <dbReference type="ChEBI" id="CHEBI:57812"/>
        <dbReference type="ChEBI" id="CHEBI:60065"/>
        <dbReference type="ChEBI" id="CHEBI:60377"/>
        <dbReference type="ChEBI" id="CHEBI:78436"/>
    </reaction>
    <physiologicalReaction direction="left-to-right" evidence="27">
        <dbReference type="Rhea" id="RHEA:41761"/>
    </physiologicalReaction>
</comment>
<evidence type="ECO:0000256" key="20">
    <source>
        <dbReference type="ARBA" id="ARBA00041950"/>
    </source>
</evidence>
<comment type="catalytic activity">
    <reaction evidence="30">
        <text>a ganglioside GD3 + CMP-N-acetyl-beta-neuraminate = a ganglioside GT3 + CMP + H(+)</text>
        <dbReference type="Rhea" id="RHEA:77295"/>
        <dbReference type="ChEBI" id="CHEBI:15378"/>
        <dbReference type="ChEBI" id="CHEBI:57812"/>
        <dbReference type="ChEBI" id="CHEBI:60377"/>
        <dbReference type="ChEBI" id="CHEBI:79214"/>
        <dbReference type="ChEBI" id="CHEBI:79216"/>
    </reaction>
    <physiologicalReaction direction="left-to-right" evidence="30">
        <dbReference type="Rhea" id="RHEA:77296"/>
    </physiologicalReaction>
</comment>
<comment type="catalytic activity">
    <reaction evidence="29">
        <text>[alpha-N-acetylneuraminyl-(2-&gt;8)](n)-alpha-N-acetylneuraminyl-(2-&gt;8)-alpha-N-acetylneuraminyl-(2-&gt;3)-beta-D-galactosyl-(1-&gt;4)-beta-D-glucosyl-(1&lt;-&gt;1)-ceramide + CMP-N-acetyl-beta-neuraminate = [alpha-N-acetylneuraminyl-(2-&gt;8)](n+1)-alpha-N-acetylneuraminyl-(2-&gt;8)-alpha-N-acetylneuraminyl-(2-&gt;3)-beta-D-galactosyl-(1-&gt;4)-beta-D-glucosyl-(1&lt;-&gt;1)-ceramide + CMP + H(+)</text>
        <dbReference type="Rhea" id="RHEA:77371"/>
        <dbReference type="Rhea" id="RHEA-COMP:18881"/>
        <dbReference type="Rhea" id="RHEA-COMP:18935"/>
        <dbReference type="ChEBI" id="CHEBI:15378"/>
        <dbReference type="ChEBI" id="CHEBI:57812"/>
        <dbReference type="ChEBI" id="CHEBI:60377"/>
        <dbReference type="ChEBI" id="CHEBI:197322"/>
    </reaction>
    <physiologicalReaction direction="left-to-right" evidence="29">
        <dbReference type="Rhea" id="RHEA:77372"/>
    </physiologicalReaction>
</comment>
<evidence type="ECO:0000256" key="2">
    <source>
        <dbReference type="ARBA" id="ARBA00004760"/>
    </source>
</evidence>
<keyword evidence="8 31" id="KW-0812">Transmembrane</keyword>
<keyword evidence="15" id="KW-1015">Disulfide bond</keyword>
<evidence type="ECO:0000256" key="28">
    <source>
        <dbReference type="ARBA" id="ARBA00043833"/>
    </source>
</evidence>
<dbReference type="Pfam" id="PF00777">
    <property type="entry name" value="Glyco_transf_29"/>
    <property type="match status" value="1"/>
</dbReference>
<dbReference type="EC" id="2.4.3.8" evidence="18"/>
<evidence type="ECO:0000313" key="32">
    <source>
        <dbReference type="Proteomes" id="UP000248480"/>
    </source>
</evidence>
<evidence type="ECO:0000256" key="11">
    <source>
        <dbReference type="ARBA" id="ARBA00022989"/>
    </source>
</evidence>
<keyword evidence="6" id="KW-0328">Glycosyltransferase</keyword>
<dbReference type="CTD" id="6489"/>
<keyword evidence="7" id="KW-0808">Transferase</keyword>
<evidence type="ECO:0000256" key="25">
    <source>
        <dbReference type="ARBA" id="ARBA00043743"/>
    </source>
</evidence>
<evidence type="ECO:0000256" key="10">
    <source>
        <dbReference type="ARBA" id="ARBA00022968"/>
    </source>
</evidence>
<dbReference type="PANTHER" id="PTHR11987:SF3">
    <property type="entry name" value="ALPHA-N-ACETYLNEURAMINIDE ALPHA-2,8-SIALYLTRANSFERASE"/>
    <property type="match status" value="1"/>
</dbReference>
<dbReference type="InParanoid" id="A0A2Y9QPE6"/>
<dbReference type="GO" id="GO:0009311">
    <property type="term" value="P:oligosaccharide metabolic process"/>
    <property type="evidence" value="ECO:0007669"/>
    <property type="project" value="TreeGrafter"/>
</dbReference>
<evidence type="ECO:0000256" key="13">
    <source>
        <dbReference type="ARBA" id="ARBA00023098"/>
    </source>
</evidence>
<comment type="catalytic activity">
    <reaction evidence="17">
        <text>an N-acetyl-alpha-neuraminyl-(2-&gt;3)-beta-D-galactosyl derivative + CMP-N-acetyl-beta-neuraminate = an N-acetyl-alpha-neuraminyl-(2-&gt;8)-N-acetyl-alpha-neuraminyl-(2-&gt;3)-beta-D-galactosyl derivative + CMP + H(+)</text>
        <dbReference type="Rhea" id="RHEA:19313"/>
        <dbReference type="ChEBI" id="CHEBI:15378"/>
        <dbReference type="ChEBI" id="CHEBI:57812"/>
        <dbReference type="ChEBI" id="CHEBI:60377"/>
        <dbReference type="ChEBI" id="CHEBI:140308"/>
        <dbReference type="ChEBI" id="CHEBI:140309"/>
        <dbReference type="EC" id="2.4.3.8"/>
    </reaction>
</comment>
<evidence type="ECO:0000256" key="30">
    <source>
        <dbReference type="ARBA" id="ARBA00044471"/>
    </source>
</evidence>
<keyword evidence="9" id="KW-0746">Sphingolipid metabolism</keyword>
<evidence type="ECO:0000256" key="15">
    <source>
        <dbReference type="ARBA" id="ARBA00023157"/>
    </source>
</evidence>
<keyword evidence="32" id="KW-1185">Reference proteome</keyword>
<evidence type="ECO:0000256" key="7">
    <source>
        <dbReference type="ARBA" id="ARBA00022679"/>
    </source>
</evidence>
<dbReference type="FunCoup" id="A0A2Y9QPE6">
    <property type="interactions" value="196"/>
</dbReference>
<keyword evidence="11 31" id="KW-1133">Transmembrane helix</keyword>
<dbReference type="InterPro" id="IPR038578">
    <property type="entry name" value="GT29-like_sf"/>
</dbReference>
<comment type="catalytic activity">
    <reaction evidence="26">
        <text>a ganglioside GT1b (d18:1(4E)) + CMP-N-acetyl-beta-neuraminate = a ganglioside GQ1b (d18:1(4E)) + CMP + H(+)</text>
        <dbReference type="Rhea" id="RHEA:41772"/>
        <dbReference type="ChEBI" id="CHEBI:15378"/>
        <dbReference type="ChEBI" id="CHEBI:57812"/>
        <dbReference type="ChEBI" id="CHEBI:60377"/>
        <dbReference type="ChEBI" id="CHEBI:78452"/>
        <dbReference type="ChEBI" id="CHEBI:78455"/>
    </reaction>
    <physiologicalReaction direction="left-to-right" evidence="26">
        <dbReference type="Rhea" id="RHEA:41773"/>
    </physiologicalReaction>
</comment>
<comment type="catalytic activity">
    <reaction evidence="24">
        <text>a ganglioside GM1b (d18:1(4E)) + CMP-N-acetyl-beta-neuraminate = a ganglioside GD1c (d18:1(4E)) + CMP + H(+)</text>
        <dbReference type="Rhea" id="RHEA:47576"/>
        <dbReference type="ChEBI" id="CHEBI:15378"/>
        <dbReference type="ChEBI" id="CHEBI:57812"/>
        <dbReference type="ChEBI" id="CHEBI:60377"/>
        <dbReference type="ChEBI" id="CHEBI:78568"/>
        <dbReference type="ChEBI" id="CHEBI:87787"/>
    </reaction>
    <physiologicalReaction direction="left-to-right" evidence="24">
        <dbReference type="Rhea" id="RHEA:47577"/>
    </physiologicalReaction>
</comment>
<keyword evidence="14 31" id="KW-0472">Membrane</keyword>
<dbReference type="InterPro" id="IPR050943">
    <property type="entry name" value="Glycosyltr_29_Sialyltrsf"/>
</dbReference>
<evidence type="ECO:0000256" key="27">
    <source>
        <dbReference type="ARBA" id="ARBA00043813"/>
    </source>
</evidence>
<dbReference type="GeneID" id="101359255"/>
<keyword evidence="13" id="KW-0443">Lipid metabolism</keyword>
<dbReference type="InterPro" id="IPR001675">
    <property type="entry name" value="Glyco_trans_29"/>
</dbReference>
<evidence type="ECO:0000256" key="16">
    <source>
        <dbReference type="ARBA" id="ARBA00023180"/>
    </source>
</evidence>
<evidence type="ECO:0000256" key="24">
    <source>
        <dbReference type="ARBA" id="ARBA00043723"/>
    </source>
</evidence>
<comment type="catalytic activity">
    <reaction evidence="28">
        <text>a ganglioside GD3 (d18:1(4E)) + CMP-N-acetyl-beta-neuraminate = a ganglioside GT3 (d18:1(4E)) + CMP + H(+)</text>
        <dbReference type="Rhea" id="RHEA:41764"/>
        <dbReference type="ChEBI" id="CHEBI:15378"/>
        <dbReference type="ChEBI" id="CHEBI:57812"/>
        <dbReference type="ChEBI" id="CHEBI:60377"/>
        <dbReference type="ChEBI" id="CHEBI:78436"/>
        <dbReference type="ChEBI" id="CHEBI:78438"/>
    </reaction>
    <physiologicalReaction direction="left-to-right" evidence="28">
        <dbReference type="Rhea" id="RHEA:41765"/>
    </physiologicalReaction>
</comment>
<evidence type="ECO:0000256" key="23">
    <source>
        <dbReference type="ARBA" id="ARBA00042820"/>
    </source>
</evidence>
<dbReference type="KEGG" id="tmu:101359255"/>
<accession>A0A2Y9QPE6</accession>
<evidence type="ECO:0000313" key="33">
    <source>
        <dbReference type="RefSeq" id="XP_023581229.1"/>
    </source>
</evidence>
<evidence type="ECO:0000256" key="8">
    <source>
        <dbReference type="ARBA" id="ARBA00022692"/>
    </source>
</evidence>
<keyword evidence="16" id="KW-0325">Glycoprotein</keyword>
<evidence type="ECO:0000256" key="5">
    <source>
        <dbReference type="ARBA" id="ARBA00006003"/>
    </source>
</evidence>
<evidence type="ECO:0000256" key="26">
    <source>
        <dbReference type="ARBA" id="ARBA00043792"/>
    </source>
</evidence>
<dbReference type="PANTHER" id="PTHR11987">
    <property type="entry name" value="ALPHA-2,8-SIALYLTRANSFERASE"/>
    <property type="match status" value="1"/>
</dbReference>
<comment type="pathway">
    <text evidence="4">Sphingolipid metabolism.</text>
</comment>
<dbReference type="PIRSF" id="PIRSF005557">
    <property type="entry name" value="Sialyl_trans"/>
    <property type="match status" value="1"/>
</dbReference>
<evidence type="ECO:0000256" key="29">
    <source>
        <dbReference type="ARBA" id="ARBA00044457"/>
    </source>
</evidence>
<comment type="pathway">
    <text evidence="3">Protein modification; protein glycosylation.</text>
</comment>
<evidence type="ECO:0000256" key="17">
    <source>
        <dbReference type="ARBA" id="ARBA00036589"/>
    </source>
</evidence>
<dbReference type="Gene3D" id="3.90.1480.20">
    <property type="entry name" value="Glycosyl transferase family 29"/>
    <property type="match status" value="1"/>
</dbReference>
<comment type="similarity">
    <text evidence="5">Belongs to the glycosyltransferase 29 family.</text>
</comment>
<evidence type="ECO:0000256" key="22">
    <source>
        <dbReference type="ARBA" id="ARBA00042694"/>
    </source>
</evidence>
<comment type="pathway">
    <text evidence="2">Lipid metabolism; sphingolipid metabolism.</text>
</comment>
<dbReference type="GO" id="GO:0000139">
    <property type="term" value="C:Golgi membrane"/>
    <property type="evidence" value="ECO:0007669"/>
    <property type="project" value="UniProtKB-SubCell"/>
</dbReference>
<keyword evidence="12" id="KW-0333">Golgi apparatus</keyword>
<gene>
    <name evidence="33" type="primary">ST8SIA1</name>
</gene>
<organism evidence="32 33">
    <name type="scientific">Trichechus manatus latirostris</name>
    <name type="common">Florida manatee</name>
    <dbReference type="NCBI Taxonomy" id="127582"/>
    <lineage>
        <taxon>Eukaryota</taxon>
        <taxon>Metazoa</taxon>
        <taxon>Chordata</taxon>
        <taxon>Craniata</taxon>
        <taxon>Vertebrata</taxon>
        <taxon>Euteleostomi</taxon>
        <taxon>Mammalia</taxon>
        <taxon>Eutheria</taxon>
        <taxon>Afrotheria</taxon>
        <taxon>Sirenia</taxon>
        <taxon>Trichechidae</taxon>
        <taxon>Trichechus</taxon>
    </lineage>
</organism>
<comment type="catalytic activity">
    <reaction evidence="25">
        <text>a ganglioside GD1a (d18:1(4E)) + CMP-N-acetyl-beta-neuraminate = a ganglioside GT1a (d18:1(4E)) + CMP + H(+)</text>
        <dbReference type="Rhea" id="RHEA:41768"/>
        <dbReference type="ChEBI" id="CHEBI:15378"/>
        <dbReference type="ChEBI" id="CHEBI:57812"/>
        <dbReference type="ChEBI" id="CHEBI:60377"/>
        <dbReference type="ChEBI" id="CHEBI:78445"/>
        <dbReference type="ChEBI" id="CHEBI:78447"/>
    </reaction>
    <physiologicalReaction direction="left-to-right" evidence="25">
        <dbReference type="Rhea" id="RHEA:41769"/>
    </physiologicalReaction>
</comment>
<evidence type="ECO:0000256" key="12">
    <source>
        <dbReference type="ARBA" id="ARBA00023034"/>
    </source>
</evidence>
<feature type="transmembrane region" description="Helical" evidence="31">
    <location>
        <begin position="28"/>
        <end position="46"/>
    </location>
</feature>
<evidence type="ECO:0000256" key="14">
    <source>
        <dbReference type="ARBA" id="ARBA00023136"/>
    </source>
</evidence>
<dbReference type="Proteomes" id="UP000248480">
    <property type="component" value="Unplaced"/>
</dbReference>
<dbReference type="GO" id="GO:0003828">
    <property type="term" value="F:alpha-N-acetylneuraminate alpha-2,8-sialyltransferase activity"/>
    <property type="evidence" value="ECO:0007669"/>
    <property type="project" value="UniProtKB-EC"/>
</dbReference>
<keyword evidence="10" id="KW-0735">Signal-anchor</keyword>
<name>A0A2Y9QPE6_TRIMA</name>
<sequence length="364" mass="41964">MSPCGRVRLHTSRGAMAVLAWKFPRTRLPVGASALCVVVLCWLYIFPVYRLPNEKEIVQGVLQQGTAWRRNQTAARVFRKQMEDCCDPAHLFAMTKMNSPMGKSMWYDGEFLYSFTIDNSTYSLFPQVSIEFVAFQYNFLYFLISHGKGTTNRYVFTSNQLVRWACTQKRDLCNLPPLSSEYTKDVGSRSHLVTANPSIIRQRFQNLLWSRKTFVDNMKIYNHSYIYMPAFSMKTGTEPSLRVYYTLSDVGANQTVLFANPNFLRNIGKFWKSRGIHAKRLSTGLFLVSAALGLCEEVAIYGFWPFSVNMQEQPISHHYYDNVLPFSGFHAMPEEFLQLWYLHKVGALRMQLDPCENTSLQPTS</sequence>
<proteinExistence type="inferred from homology"/>
<evidence type="ECO:0000256" key="31">
    <source>
        <dbReference type="SAM" id="Phobius"/>
    </source>
</evidence>
<evidence type="ECO:0000256" key="18">
    <source>
        <dbReference type="ARBA" id="ARBA00039110"/>
    </source>
</evidence>